<reference evidence="3" key="1">
    <citation type="journal article" date="2019" name="Int. J. Syst. Evol. Microbiol.">
        <title>The Global Catalogue of Microorganisms (GCM) 10K type strain sequencing project: providing services to taxonomists for standard genome sequencing and annotation.</title>
        <authorList>
            <consortium name="The Broad Institute Genomics Platform"/>
            <consortium name="The Broad Institute Genome Sequencing Center for Infectious Disease"/>
            <person name="Wu L."/>
            <person name="Ma J."/>
        </authorList>
    </citation>
    <scope>NUCLEOTIDE SEQUENCE [LARGE SCALE GENOMIC DNA]</scope>
    <source>
        <strain evidence="3">CCM 7427</strain>
    </source>
</reference>
<feature type="transmembrane region" description="Helical" evidence="1">
    <location>
        <begin position="83"/>
        <end position="104"/>
    </location>
</feature>
<dbReference type="InterPro" id="IPR005265">
    <property type="entry name" value="HemJ-like"/>
</dbReference>
<evidence type="ECO:0000313" key="3">
    <source>
        <dbReference type="Proteomes" id="UP001597521"/>
    </source>
</evidence>
<keyword evidence="1" id="KW-0812">Transmembrane</keyword>
<gene>
    <name evidence="2" type="ORF">ACFSX5_14015</name>
</gene>
<feature type="transmembrane region" description="Helical" evidence="1">
    <location>
        <begin position="49"/>
        <end position="71"/>
    </location>
</feature>
<dbReference type="RefSeq" id="WP_386834250.1">
    <property type="nucleotide sequence ID" value="NZ_JBHUNP010000001.1"/>
</dbReference>
<proteinExistence type="predicted"/>
<keyword evidence="1" id="KW-1133">Transmembrane helix</keyword>
<keyword evidence="3" id="KW-1185">Reference proteome</keyword>
<dbReference type="EMBL" id="JBHUNP010000001">
    <property type="protein sequence ID" value="MFD2648901.1"/>
    <property type="molecule type" value="Genomic_DNA"/>
</dbReference>
<name>A0ABW5QN55_9HYPH</name>
<dbReference type="Pfam" id="PF03653">
    <property type="entry name" value="UPF0093"/>
    <property type="match status" value="1"/>
</dbReference>
<evidence type="ECO:0000256" key="1">
    <source>
        <dbReference type="SAM" id="Phobius"/>
    </source>
</evidence>
<dbReference type="Proteomes" id="UP001597521">
    <property type="component" value="Unassembled WGS sequence"/>
</dbReference>
<protein>
    <submittedName>
        <fullName evidence="2">CopD family protein</fullName>
    </submittedName>
</protein>
<keyword evidence="1" id="KW-0472">Membrane</keyword>
<accession>A0ABW5QN55</accession>
<comment type="caution">
    <text evidence="2">The sequence shown here is derived from an EMBL/GenBank/DDBJ whole genome shotgun (WGS) entry which is preliminary data.</text>
</comment>
<feature type="transmembrane region" description="Helical" evidence="1">
    <location>
        <begin position="6"/>
        <end position="29"/>
    </location>
</feature>
<feature type="transmembrane region" description="Helical" evidence="1">
    <location>
        <begin position="116"/>
        <end position="134"/>
    </location>
</feature>
<sequence>MLSVIFKMIHVTGISIWIAGLVALPTLYLQRKGREGNDLYRLHAFVRALYVRLLSPAAFVAVASGTALIFIEATFEAWFSLKLLLVAGLVAVHIGSGLVILRLFEVNGRYRPHRAVISTTLSLTLATGILFLVLGEPRIGSAFDDLFTPGALGEMLQPLVPF</sequence>
<organism evidence="2 3">
    <name type="scientific">Devosia albogilva</name>
    <dbReference type="NCBI Taxonomy" id="429726"/>
    <lineage>
        <taxon>Bacteria</taxon>
        <taxon>Pseudomonadati</taxon>
        <taxon>Pseudomonadota</taxon>
        <taxon>Alphaproteobacteria</taxon>
        <taxon>Hyphomicrobiales</taxon>
        <taxon>Devosiaceae</taxon>
        <taxon>Devosia</taxon>
    </lineage>
</organism>
<evidence type="ECO:0000313" key="2">
    <source>
        <dbReference type="EMBL" id="MFD2648901.1"/>
    </source>
</evidence>